<dbReference type="PANTHER" id="PTHR34293:SF1">
    <property type="entry name" value="HTH-TYPE TRANSCRIPTIONAL REGULATOR TRMBL2"/>
    <property type="match status" value="1"/>
</dbReference>
<dbReference type="InterPro" id="IPR036390">
    <property type="entry name" value="WH_DNA-bd_sf"/>
</dbReference>
<dbReference type="Proteomes" id="UP001499990">
    <property type="component" value="Unassembled WGS sequence"/>
</dbReference>
<dbReference type="SUPFAM" id="SSF46894">
    <property type="entry name" value="C-terminal effector domain of the bipartite response regulators"/>
    <property type="match status" value="1"/>
</dbReference>
<name>A0ABP6S4R8_9ACTN</name>
<proteinExistence type="predicted"/>
<dbReference type="RefSeq" id="WP_345034263.1">
    <property type="nucleotide sequence ID" value="NZ_BAAAYL010000001.1"/>
</dbReference>
<dbReference type="InterPro" id="IPR036388">
    <property type="entry name" value="WH-like_DNA-bd_sf"/>
</dbReference>
<accession>A0ABP6S4R8</accession>
<evidence type="ECO:0000313" key="3">
    <source>
        <dbReference type="Proteomes" id="UP001499990"/>
    </source>
</evidence>
<reference evidence="3" key="1">
    <citation type="journal article" date="2019" name="Int. J. Syst. Evol. Microbiol.">
        <title>The Global Catalogue of Microorganisms (GCM) 10K type strain sequencing project: providing services to taxonomists for standard genome sequencing and annotation.</title>
        <authorList>
            <consortium name="The Broad Institute Genomics Platform"/>
            <consortium name="The Broad Institute Genome Sequencing Center for Infectious Disease"/>
            <person name="Wu L."/>
            <person name="Ma J."/>
        </authorList>
    </citation>
    <scope>NUCLEOTIDE SEQUENCE [LARGE SCALE GENOMIC DNA]</scope>
    <source>
        <strain evidence="3">JCM 9651</strain>
    </source>
</reference>
<dbReference type="SUPFAM" id="SSF46785">
    <property type="entry name" value="Winged helix' DNA-binding domain"/>
    <property type="match status" value="1"/>
</dbReference>
<feature type="domain" description="HTH luxR-type" evidence="1">
    <location>
        <begin position="254"/>
        <end position="319"/>
    </location>
</feature>
<dbReference type="SMART" id="SM00421">
    <property type="entry name" value="HTH_LUXR"/>
    <property type="match status" value="1"/>
</dbReference>
<protein>
    <submittedName>
        <fullName evidence="2">LuxR family transcriptional regulator</fullName>
    </submittedName>
</protein>
<organism evidence="2 3">
    <name type="scientific">Streptomyces sannanensis</name>
    <dbReference type="NCBI Taxonomy" id="285536"/>
    <lineage>
        <taxon>Bacteria</taxon>
        <taxon>Bacillati</taxon>
        <taxon>Actinomycetota</taxon>
        <taxon>Actinomycetes</taxon>
        <taxon>Kitasatosporales</taxon>
        <taxon>Streptomycetaceae</taxon>
        <taxon>Streptomyces</taxon>
    </lineage>
</organism>
<dbReference type="InterPro" id="IPR051797">
    <property type="entry name" value="TrmB-like"/>
</dbReference>
<dbReference type="PANTHER" id="PTHR34293">
    <property type="entry name" value="HTH-TYPE TRANSCRIPTIONAL REGULATOR TRMBL2"/>
    <property type="match status" value="1"/>
</dbReference>
<keyword evidence="3" id="KW-1185">Reference proteome</keyword>
<comment type="caution">
    <text evidence="2">The sequence shown here is derived from an EMBL/GenBank/DDBJ whole genome shotgun (WGS) entry which is preliminary data.</text>
</comment>
<gene>
    <name evidence="2" type="ORF">GCM10020367_05170</name>
</gene>
<dbReference type="InterPro" id="IPR016032">
    <property type="entry name" value="Sig_transdc_resp-reg_C-effctor"/>
</dbReference>
<dbReference type="InterPro" id="IPR002831">
    <property type="entry name" value="Tscrpt_reg_TrmB_N"/>
</dbReference>
<dbReference type="PROSITE" id="PS50043">
    <property type="entry name" value="HTH_LUXR_2"/>
    <property type="match status" value="1"/>
</dbReference>
<evidence type="ECO:0000259" key="1">
    <source>
        <dbReference type="PROSITE" id="PS50043"/>
    </source>
</evidence>
<dbReference type="Pfam" id="PF01978">
    <property type="entry name" value="TrmB"/>
    <property type="match status" value="1"/>
</dbReference>
<sequence>MLRGLGINEQEELIYTVLLGQGDVSLTEITAATGLALSAVTRSLTRLRRLRLVTRRSGRPVRYAALSPEVGLGGLLVERQGLLQQAQERVVELLAAHRNAGGPHQSENVVEVITATDELAQCVVAMERSAREGAQIFVRSPYVLDTNMTMPETPQGVVNRFVYERDLLEDERTREEISVFLAADYQIRVTDALPTKLIIVDRQVALVPMLPDQGAASPGFLLLRGRAVVTALAELFDHVWARATPLRLTASGLAQEDVPTLDDTDMKLITLMLSGLPDKAVASQLGTSLRTVQRRLRQLMELTGTANRMQLGWYAARAGLV</sequence>
<dbReference type="InterPro" id="IPR000792">
    <property type="entry name" value="Tscrpt_reg_LuxR_C"/>
</dbReference>
<dbReference type="Gene3D" id="1.10.10.10">
    <property type="entry name" value="Winged helix-like DNA-binding domain superfamily/Winged helix DNA-binding domain"/>
    <property type="match status" value="2"/>
</dbReference>
<dbReference type="EMBL" id="BAAAYL010000001">
    <property type="protein sequence ID" value="GAA3368115.1"/>
    <property type="molecule type" value="Genomic_DNA"/>
</dbReference>
<evidence type="ECO:0000313" key="2">
    <source>
        <dbReference type="EMBL" id="GAA3368115.1"/>
    </source>
</evidence>